<gene>
    <name evidence="3" type="ORF">MCOR_25646</name>
</gene>
<dbReference type="Proteomes" id="UP000507470">
    <property type="component" value="Unassembled WGS sequence"/>
</dbReference>
<evidence type="ECO:0000313" key="3">
    <source>
        <dbReference type="EMBL" id="CAC5390556.1"/>
    </source>
</evidence>
<keyword evidence="4" id="KW-1185">Reference proteome</keyword>
<organism evidence="3 4">
    <name type="scientific">Mytilus coruscus</name>
    <name type="common">Sea mussel</name>
    <dbReference type="NCBI Taxonomy" id="42192"/>
    <lineage>
        <taxon>Eukaryota</taxon>
        <taxon>Metazoa</taxon>
        <taxon>Spiralia</taxon>
        <taxon>Lophotrochozoa</taxon>
        <taxon>Mollusca</taxon>
        <taxon>Bivalvia</taxon>
        <taxon>Autobranchia</taxon>
        <taxon>Pteriomorphia</taxon>
        <taxon>Mytilida</taxon>
        <taxon>Mytiloidea</taxon>
        <taxon>Mytilidae</taxon>
        <taxon>Mytilinae</taxon>
        <taxon>Mytilus</taxon>
    </lineage>
</organism>
<accession>A0A6J8C4Y3</accession>
<feature type="chain" id="PRO_5026806652" evidence="2">
    <location>
        <begin position="20"/>
        <end position="234"/>
    </location>
</feature>
<feature type="transmembrane region" description="Helical" evidence="1">
    <location>
        <begin position="30"/>
        <end position="52"/>
    </location>
</feature>
<keyword evidence="2" id="KW-0732">Signal</keyword>
<dbReference type="AlphaFoldDB" id="A0A6J8C4Y3"/>
<name>A0A6J8C4Y3_MYTCO</name>
<keyword evidence="1" id="KW-1133">Transmembrane helix</keyword>
<sequence>MSVCVVVFILMILFPPLTADNPTPHTYKCTILYAFIGIVCGPIIAWLLLSVYTNFKSIGRQNPPGNDGGDRNTNSAVIVNCGDNQYRSTNVDDVRSSADDCDEHSTSISLLQISSQTTDRNNLLDEVRSSADDCDEPSTSMSLLKMSSQTTDRNNLLDDVHSSADGCDEPSTSMSLLQISSRTADTNNLRIDQQTTQRTQEVYVYVTIKYIQSKPKKNGALLSFASHQATVVYY</sequence>
<evidence type="ECO:0000256" key="1">
    <source>
        <dbReference type="SAM" id="Phobius"/>
    </source>
</evidence>
<keyword evidence="1" id="KW-0472">Membrane</keyword>
<reference evidence="3 4" key="1">
    <citation type="submission" date="2020-06" db="EMBL/GenBank/DDBJ databases">
        <authorList>
            <person name="Li R."/>
            <person name="Bekaert M."/>
        </authorList>
    </citation>
    <scope>NUCLEOTIDE SEQUENCE [LARGE SCALE GENOMIC DNA]</scope>
    <source>
        <strain evidence="4">wild</strain>
    </source>
</reference>
<protein>
    <submittedName>
        <fullName evidence="3">Uncharacterized protein</fullName>
    </submittedName>
</protein>
<feature type="signal peptide" evidence="2">
    <location>
        <begin position="1"/>
        <end position="19"/>
    </location>
</feature>
<keyword evidence="1" id="KW-0812">Transmembrane</keyword>
<evidence type="ECO:0000256" key="2">
    <source>
        <dbReference type="SAM" id="SignalP"/>
    </source>
</evidence>
<evidence type="ECO:0000313" key="4">
    <source>
        <dbReference type="Proteomes" id="UP000507470"/>
    </source>
</evidence>
<dbReference type="EMBL" id="CACVKT020004549">
    <property type="protein sequence ID" value="CAC5390556.1"/>
    <property type="molecule type" value="Genomic_DNA"/>
</dbReference>
<proteinExistence type="predicted"/>